<feature type="transmembrane region" description="Helical" evidence="5">
    <location>
        <begin position="421"/>
        <end position="440"/>
    </location>
</feature>
<protein>
    <submittedName>
        <fullName evidence="9">O-antigen ligase C-terminal domain-containing protein</fullName>
    </submittedName>
</protein>
<feature type="transmembrane region" description="Helical" evidence="5">
    <location>
        <begin position="36"/>
        <end position="54"/>
    </location>
</feature>
<dbReference type="Pfam" id="PF04932">
    <property type="entry name" value="Wzy_C"/>
    <property type="match status" value="1"/>
</dbReference>
<evidence type="ECO:0000256" key="4">
    <source>
        <dbReference type="ARBA" id="ARBA00023136"/>
    </source>
</evidence>
<feature type="transmembrane region" description="Helical" evidence="5">
    <location>
        <begin position="380"/>
        <end position="401"/>
    </location>
</feature>
<dbReference type="InterPro" id="IPR051533">
    <property type="entry name" value="WaaL-like"/>
</dbReference>
<evidence type="ECO:0000256" key="2">
    <source>
        <dbReference type="ARBA" id="ARBA00022692"/>
    </source>
</evidence>
<name>A0A941BII0_9BURK</name>
<dbReference type="GO" id="GO:0016874">
    <property type="term" value="F:ligase activity"/>
    <property type="evidence" value="ECO:0007669"/>
    <property type="project" value="UniProtKB-KW"/>
</dbReference>
<evidence type="ECO:0000256" key="3">
    <source>
        <dbReference type="ARBA" id="ARBA00022989"/>
    </source>
</evidence>
<feature type="domain" description="Protein glycosylation ligase" evidence="8">
    <location>
        <begin position="159"/>
        <end position="181"/>
    </location>
</feature>
<keyword evidence="2 5" id="KW-0812">Transmembrane</keyword>
<feature type="transmembrane region" description="Helical" evidence="5">
    <location>
        <begin position="90"/>
        <end position="109"/>
    </location>
</feature>
<dbReference type="RefSeq" id="WP_210804672.1">
    <property type="nucleotide sequence ID" value="NZ_JAGQDE010000050.1"/>
</dbReference>
<accession>A0A941BII0</accession>
<feature type="domain" description="O-antigen ligase-related" evidence="6">
    <location>
        <begin position="203"/>
        <end position="347"/>
    </location>
</feature>
<dbReference type="PANTHER" id="PTHR37422">
    <property type="entry name" value="TEICHURONIC ACID BIOSYNTHESIS PROTEIN TUAE"/>
    <property type="match status" value="1"/>
</dbReference>
<sequence length="576" mass="61576">MSQAPESVSARPDLAMVFAVAAPPLLAYNLSPSATLLNQLLAFFGWGLVLMALRAPVPQAWRAARWPLLALGLLALGVLASMAASLPATLGLSSLALLVAAALVLGAAAGAAEDEVFHAFASAMLLAGLASAAVGFVQVFAPAWTDGALVARTGYVGRAVGNLRQPNHLSSLLVWALIALVPLARSGRWFSLPLPRLLSALTGVVLVWAVVLTASRTGALGMLLLAVWGALDRRMPRVIRLGLLSTPLVYALCWWGMDLWAQQTAHTFGAAARLDAGGDISSSRFGIWRNTLALIAAHPWTGVGFGEFNFAWTLGVFPGRPVAFFDHTHNLPLQFMVELGLPASALLTALLLAGLVLAARRAWALTDDEAGLRARAAWMMVLLIGLHSLLEYPLWYAYFLLPTAWAWGHALSGPRAPGPARAPSWLPVGVAMLLATLLALQDYAKVVAVFSAGDGRSTLEQRIARGQGSLLFGHHADYAAVTVAETPSTEMPAFDRATHALLDTRLMIAWARALDELGQRDRARFLVERLREFRNPDAREFLGVCDAPPSPPPFQCEAPERVYTPADFTRPAAASR</sequence>
<organism evidence="9 10">
    <name type="scientific">Ideonella aquatica</name>
    <dbReference type="NCBI Taxonomy" id="2824119"/>
    <lineage>
        <taxon>Bacteria</taxon>
        <taxon>Pseudomonadati</taxon>
        <taxon>Pseudomonadota</taxon>
        <taxon>Betaproteobacteria</taxon>
        <taxon>Burkholderiales</taxon>
        <taxon>Sphaerotilaceae</taxon>
        <taxon>Ideonella</taxon>
    </lineage>
</organism>
<dbReference type="InterPro" id="IPR021797">
    <property type="entry name" value="Wzy_C_2"/>
</dbReference>
<evidence type="ECO:0000256" key="5">
    <source>
        <dbReference type="SAM" id="Phobius"/>
    </source>
</evidence>
<feature type="transmembrane region" description="Helical" evidence="5">
    <location>
        <begin position="66"/>
        <end position="84"/>
    </location>
</feature>
<evidence type="ECO:0000256" key="1">
    <source>
        <dbReference type="ARBA" id="ARBA00004141"/>
    </source>
</evidence>
<feature type="domain" description="Virulence factor membrane-bound polymerase C-terminal" evidence="7">
    <location>
        <begin position="376"/>
        <end position="533"/>
    </location>
</feature>
<dbReference type="InterPro" id="IPR031726">
    <property type="entry name" value="PglL_A"/>
</dbReference>
<keyword evidence="4 5" id="KW-0472">Membrane</keyword>
<keyword evidence="3 5" id="KW-1133">Transmembrane helix</keyword>
<gene>
    <name evidence="9" type="ORF">KAK06_23845</name>
</gene>
<comment type="caution">
    <text evidence="9">The sequence shown here is derived from an EMBL/GenBank/DDBJ whole genome shotgun (WGS) entry which is preliminary data.</text>
</comment>
<feature type="transmembrane region" description="Helical" evidence="5">
    <location>
        <begin position="205"/>
        <end position="231"/>
    </location>
</feature>
<comment type="subcellular location">
    <subcellularLocation>
        <location evidence="1">Membrane</location>
        <topology evidence="1">Multi-pass membrane protein</topology>
    </subcellularLocation>
</comment>
<keyword evidence="9" id="KW-0436">Ligase</keyword>
<feature type="transmembrane region" description="Helical" evidence="5">
    <location>
        <begin position="339"/>
        <end position="359"/>
    </location>
</feature>
<dbReference type="Pfam" id="PF15864">
    <property type="entry name" value="PglL_A"/>
    <property type="match status" value="1"/>
</dbReference>
<evidence type="ECO:0000259" key="6">
    <source>
        <dbReference type="Pfam" id="PF04932"/>
    </source>
</evidence>
<evidence type="ECO:0000259" key="7">
    <source>
        <dbReference type="Pfam" id="PF11846"/>
    </source>
</evidence>
<dbReference type="GO" id="GO:0016020">
    <property type="term" value="C:membrane"/>
    <property type="evidence" value="ECO:0007669"/>
    <property type="project" value="UniProtKB-SubCell"/>
</dbReference>
<evidence type="ECO:0000313" key="9">
    <source>
        <dbReference type="EMBL" id="MBQ0961991.1"/>
    </source>
</evidence>
<dbReference type="Proteomes" id="UP000678374">
    <property type="component" value="Unassembled WGS sequence"/>
</dbReference>
<proteinExistence type="predicted"/>
<dbReference type="Pfam" id="PF11846">
    <property type="entry name" value="Wzy_C_2"/>
    <property type="match status" value="1"/>
</dbReference>
<reference evidence="9" key="1">
    <citation type="submission" date="2021-04" db="EMBL/GenBank/DDBJ databases">
        <title>The genome sequence of Ideonella sp. 4Y11.</title>
        <authorList>
            <person name="Liu Y."/>
        </authorList>
    </citation>
    <scope>NUCLEOTIDE SEQUENCE</scope>
    <source>
        <strain evidence="9">4Y11</strain>
    </source>
</reference>
<dbReference type="EMBL" id="JAGQDE010000050">
    <property type="protein sequence ID" value="MBQ0961991.1"/>
    <property type="molecule type" value="Genomic_DNA"/>
</dbReference>
<keyword evidence="10" id="KW-1185">Reference proteome</keyword>
<evidence type="ECO:0000259" key="8">
    <source>
        <dbReference type="Pfam" id="PF15864"/>
    </source>
</evidence>
<dbReference type="PANTHER" id="PTHR37422:SF13">
    <property type="entry name" value="LIPOPOLYSACCHARIDE BIOSYNTHESIS PROTEIN PA4999-RELATED"/>
    <property type="match status" value="1"/>
</dbReference>
<feature type="transmembrane region" description="Helical" evidence="5">
    <location>
        <begin position="116"/>
        <end position="137"/>
    </location>
</feature>
<evidence type="ECO:0000313" key="10">
    <source>
        <dbReference type="Proteomes" id="UP000678374"/>
    </source>
</evidence>
<dbReference type="InterPro" id="IPR007016">
    <property type="entry name" value="O-antigen_ligase-rel_domated"/>
</dbReference>
<dbReference type="AlphaFoldDB" id="A0A941BII0"/>